<dbReference type="PROSITE" id="PS00670">
    <property type="entry name" value="D_2_HYDROXYACID_DH_2"/>
    <property type="match status" value="1"/>
</dbReference>
<dbReference type="AlphaFoldDB" id="A0A9D2ECW7"/>
<evidence type="ECO:0000313" key="5">
    <source>
        <dbReference type="EMBL" id="HIZ34982.1"/>
    </source>
</evidence>
<dbReference type="InterPro" id="IPR029753">
    <property type="entry name" value="D-isomer_DH_CS"/>
</dbReference>
<keyword evidence="3" id="KW-0520">NAD</keyword>
<dbReference type="PROSITE" id="PS00671">
    <property type="entry name" value="D_2_HYDROXYACID_DH_3"/>
    <property type="match status" value="1"/>
</dbReference>
<proteinExistence type="inferred from homology"/>
<evidence type="ECO:0000256" key="1">
    <source>
        <dbReference type="ARBA" id="ARBA00005854"/>
    </source>
</evidence>
<dbReference type="Proteomes" id="UP000824037">
    <property type="component" value="Unassembled WGS sequence"/>
</dbReference>
<protein>
    <recommendedName>
        <fullName evidence="4">D-isomer specific 2-hydroxyacid dehydrogenase NAD-binding domain-containing protein</fullName>
    </recommendedName>
</protein>
<sequence length="129" mass="13365">LRTDGWARLPLLRRSDVVTLHAPLTAGTRHLLDADRLALMPAGGVLVNAARGGLVDERALAAALADGRLQAAALDVFATEPLPADSPLRTAPNLYLSPHVAAGTEQARARVRALGGAVVRAELSPPGTD</sequence>
<comment type="similarity">
    <text evidence="1">Belongs to the D-isomer specific 2-hydroxyacid dehydrogenase family.</text>
</comment>
<dbReference type="GO" id="GO:0051287">
    <property type="term" value="F:NAD binding"/>
    <property type="evidence" value="ECO:0007669"/>
    <property type="project" value="InterPro"/>
</dbReference>
<feature type="non-terminal residue" evidence="5">
    <location>
        <position position="1"/>
    </location>
</feature>
<dbReference type="PANTHER" id="PTHR43761">
    <property type="entry name" value="D-ISOMER SPECIFIC 2-HYDROXYACID DEHYDROGENASE FAMILY PROTEIN (AFU_ORTHOLOGUE AFUA_1G13630)"/>
    <property type="match status" value="1"/>
</dbReference>
<gene>
    <name evidence="5" type="ORF">H9815_04325</name>
</gene>
<keyword evidence="2" id="KW-0560">Oxidoreductase</keyword>
<dbReference type="SUPFAM" id="SSF51735">
    <property type="entry name" value="NAD(P)-binding Rossmann-fold domains"/>
    <property type="match status" value="1"/>
</dbReference>
<comment type="caution">
    <text evidence="5">The sequence shown here is derived from an EMBL/GenBank/DDBJ whole genome shotgun (WGS) entry which is preliminary data.</text>
</comment>
<dbReference type="PANTHER" id="PTHR43761:SF1">
    <property type="entry name" value="D-ISOMER SPECIFIC 2-HYDROXYACID DEHYDROGENASE CATALYTIC DOMAIN-CONTAINING PROTEIN-RELATED"/>
    <property type="match status" value="1"/>
</dbReference>
<evidence type="ECO:0000259" key="4">
    <source>
        <dbReference type="Pfam" id="PF02826"/>
    </source>
</evidence>
<feature type="domain" description="D-isomer specific 2-hydroxyacid dehydrogenase NAD-binding" evidence="4">
    <location>
        <begin position="11"/>
        <end position="101"/>
    </location>
</feature>
<evidence type="ECO:0000256" key="3">
    <source>
        <dbReference type="ARBA" id="ARBA00023027"/>
    </source>
</evidence>
<accession>A0A9D2ECW7</accession>
<dbReference type="Pfam" id="PF02826">
    <property type="entry name" value="2-Hacid_dh_C"/>
    <property type="match status" value="1"/>
</dbReference>
<dbReference type="InterPro" id="IPR050418">
    <property type="entry name" value="D-iso_2-hydroxyacid_DH_PdxB"/>
</dbReference>
<evidence type="ECO:0000256" key="2">
    <source>
        <dbReference type="ARBA" id="ARBA00023002"/>
    </source>
</evidence>
<dbReference type="EMBL" id="DXBY01000069">
    <property type="protein sequence ID" value="HIZ34982.1"/>
    <property type="molecule type" value="Genomic_DNA"/>
</dbReference>
<dbReference type="InterPro" id="IPR036291">
    <property type="entry name" value="NAD(P)-bd_dom_sf"/>
</dbReference>
<evidence type="ECO:0000313" key="6">
    <source>
        <dbReference type="Proteomes" id="UP000824037"/>
    </source>
</evidence>
<reference evidence="5" key="1">
    <citation type="journal article" date="2021" name="PeerJ">
        <title>Extensive microbial diversity within the chicken gut microbiome revealed by metagenomics and culture.</title>
        <authorList>
            <person name="Gilroy R."/>
            <person name="Ravi A."/>
            <person name="Getino M."/>
            <person name="Pursley I."/>
            <person name="Horton D.L."/>
            <person name="Alikhan N.F."/>
            <person name="Baker D."/>
            <person name="Gharbi K."/>
            <person name="Hall N."/>
            <person name="Watson M."/>
            <person name="Adriaenssens E.M."/>
            <person name="Foster-Nyarko E."/>
            <person name="Jarju S."/>
            <person name="Secka A."/>
            <person name="Antonio M."/>
            <person name="Oren A."/>
            <person name="Chaudhuri R.R."/>
            <person name="La Ragione R."/>
            <person name="Hildebrand F."/>
            <person name="Pallen M.J."/>
        </authorList>
    </citation>
    <scope>NUCLEOTIDE SEQUENCE</scope>
    <source>
        <strain evidence="5">ChiGjej4B4-7305</strain>
    </source>
</reference>
<organism evidence="5 6">
    <name type="scientific">Candidatus Ruania gallistercoris</name>
    <dbReference type="NCBI Taxonomy" id="2838746"/>
    <lineage>
        <taxon>Bacteria</taxon>
        <taxon>Bacillati</taxon>
        <taxon>Actinomycetota</taxon>
        <taxon>Actinomycetes</taxon>
        <taxon>Micrococcales</taxon>
        <taxon>Ruaniaceae</taxon>
        <taxon>Ruania</taxon>
    </lineage>
</organism>
<dbReference type="GO" id="GO:0016616">
    <property type="term" value="F:oxidoreductase activity, acting on the CH-OH group of donors, NAD or NADP as acceptor"/>
    <property type="evidence" value="ECO:0007669"/>
    <property type="project" value="UniProtKB-ARBA"/>
</dbReference>
<name>A0A9D2ECW7_9MICO</name>
<dbReference type="Gene3D" id="3.40.50.720">
    <property type="entry name" value="NAD(P)-binding Rossmann-like Domain"/>
    <property type="match status" value="2"/>
</dbReference>
<reference evidence="5" key="2">
    <citation type="submission" date="2021-04" db="EMBL/GenBank/DDBJ databases">
        <authorList>
            <person name="Gilroy R."/>
        </authorList>
    </citation>
    <scope>NUCLEOTIDE SEQUENCE</scope>
    <source>
        <strain evidence="5">ChiGjej4B4-7305</strain>
    </source>
</reference>
<dbReference type="InterPro" id="IPR006140">
    <property type="entry name" value="D-isomer_DH_NAD-bd"/>
</dbReference>